<sequence length="64" mass="7492">MKISIYLLRLQGFFGFLFVLIRIRLGMAQKSEGVLEPITHKKTKKKGAYAPFFYNSFFLLSMKQ</sequence>
<reference evidence="1 2" key="1">
    <citation type="submission" date="2015-10" db="EMBL/GenBank/DDBJ databases">
        <title>Metagenome-Assembled Genomes uncover a global brackish microbiome.</title>
        <authorList>
            <person name="Hugerth L.W."/>
            <person name="Larsson J."/>
            <person name="Alneberg J."/>
            <person name="Lindh M.V."/>
            <person name="Legrand C."/>
            <person name="Pinhassi J."/>
            <person name="Andersson A.F."/>
        </authorList>
    </citation>
    <scope>NUCLEOTIDE SEQUENCE [LARGE SCALE GENOMIC DNA]</scope>
    <source>
        <strain evidence="1">BACL1 MAG-120820-bin45</strain>
    </source>
</reference>
<gene>
    <name evidence="1" type="ORF">ABS10_04290</name>
</gene>
<dbReference type="Proteomes" id="UP000051027">
    <property type="component" value="Unassembled WGS sequence"/>
</dbReference>
<comment type="caution">
    <text evidence="1">The sequence shown here is derived from an EMBL/GenBank/DDBJ whole genome shotgun (WGS) entry which is preliminary data.</text>
</comment>
<proteinExistence type="predicted"/>
<accession>A0A0R2UB47</accession>
<evidence type="ECO:0000313" key="2">
    <source>
        <dbReference type="Proteomes" id="UP000051027"/>
    </source>
</evidence>
<organism evidence="1 2">
    <name type="scientific">SAR86 cluster bacterium BACL1 MAG-120820-bin45</name>
    <dbReference type="NCBI Taxonomy" id="1655612"/>
    <lineage>
        <taxon>Bacteria</taxon>
        <taxon>Pseudomonadati</taxon>
        <taxon>Pseudomonadota</taxon>
        <taxon>Gammaproteobacteria</taxon>
        <taxon>SAR86 cluster</taxon>
    </lineage>
</organism>
<dbReference type="AlphaFoldDB" id="A0A0R2UB47"/>
<protein>
    <submittedName>
        <fullName evidence="1">Uncharacterized protein</fullName>
    </submittedName>
</protein>
<evidence type="ECO:0000313" key="1">
    <source>
        <dbReference type="EMBL" id="KRO94515.1"/>
    </source>
</evidence>
<dbReference type="EMBL" id="LICS01000090">
    <property type="protein sequence ID" value="KRO94515.1"/>
    <property type="molecule type" value="Genomic_DNA"/>
</dbReference>
<name>A0A0R2UB47_9GAMM</name>